<protein>
    <submittedName>
        <fullName evidence="8">TIL domain-containing protein</fullName>
    </submittedName>
</protein>
<feature type="domain" description="TIL" evidence="5">
    <location>
        <begin position="232"/>
        <end position="284"/>
    </location>
</feature>
<dbReference type="STRING" id="103827.A0A0N5D8E5"/>
<dbReference type="GO" id="GO:0004867">
    <property type="term" value="F:serine-type endopeptidase inhibitor activity"/>
    <property type="evidence" value="ECO:0007669"/>
    <property type="project" value="UniProtKB-KW"/>
</dbReference>
<dbReference type="SUPFAM" id="SSF57567">
    <property type="entry name" value="Serine protease inhibitors"/>
    <property type="match status" value="2"/>
</dbReference>
<name>A0A0N5D8E5_THECL</name>
<dbReference type="PANTHER" id="PTHR23259">
    <property type="entry name" value="RIDDLE"/>
    <property type="match status" value="1"/>
</dbReference>
<keyword evidence="7" id="KW-1185">Reference proteome</keyword>
<dbReference type="WBParaSite" id="TCLT_0000937501-mRNA-1">
    <property type="protein sequence ID" value="TCLT_0000937501-mRNA-1"/>
    <property type="gene ID" value="TCLT_0000937501"/>
</dbReference>
<gene>
    <name evidence="6" type="ORF">TCLT_LOCUS9364</name>
</gene>
<keyword evidence="1" id="KW-0646">Protease inhibitor</keyword>
<accession>A0A0N5D8E5</accession>
<dbReference type="InterPro" id="IPR002919">
    <property type="entry name" value="TIL_dom"/>
</dbReference>
<reference evidence="6 7" key="2">
    <citation type="submission" date="2018-11" db="EMBL/GenBank/DDBJ databases">
        <authorList>
            <consortium name="Pathogen Informatics"/>
        </authorList>
    </citation>
    <scope>NUCLEOTIDE SEQUENCE [LARGE SCALE GENOMIC DNA]</scope>
</reference>
<dbReference type="InterPro" id="IPR036084">
    <property type="entry name" value="Ser_inhib-like_sf"/>
</dbReference>
<dbReference type="AlphaFoldDB" id="A0A0N5D8E5"/>
<evidence type="ECO:0000313" key="6">
    <source>
        <dbReference type="EMBL" id="VDN06991.1"/>
    </source>
</evidence>
<feature type="domain" description="TIL" evidence="5">
    <location>
        <begin position="171"/>
        <end position="226"/>
    </location>
</feature>
<feature type="region of interest" description="Disordered" evidence="4">
    <location>
        <begin position="61"/>
        <end position="81"/>
    </location>
</feature>
<evidence type="ECO:0000313" key="7">
    <source>
        <dbReference type="Proteomes" id="UP000276776"/>
    </source>
</evidence>
<keyword evidence="2" id="KW-0722">Serine protease inhibitor</keyword>
<keyword evidence="3" id="KW-1015">Disulfide bond</keyword>
<sequence>MYNTKSEHNPITLKQRSSKHLSTEESTQDLLLDIPKYELWNGDSSNMEVNSPIHTSKIIDERKQENEKSKRSKNEFNSEKSFSSFQKLKSIRAKHSTDNLHDSNTNFSSNLNDFDVKETTEEMKEYYSVLSSLLDLLKDKPFFNDSEPLESGVVVDEHPTVGILEDHESNCNDNERFTECSRCEMTCAGNDSIPCSFECGPPKCECPASQGFVRKKDGQCVPINQCDIELQCPDNEEWTSCGGCEPNCWEEQKICGEYCEEGRCQCKTGMVRNHHGKCVRYAECISQ</sequence>
<dbReference type="PANTHER" id="PTHR23259:SF82">
    <property type="entry name" value="SERINE PROTEASE INHIBITOR 1 PROTEIN"/>
    <property type="match status" value="1"/>
</dbReference>
<evidence type="ECO:0000256" key="3">
    <source>
        <dbReference type="ARBA" id="ARBA00023157"/>
    </source>
</evidence>
<evidence type="ECO:0000256" key="1">
    <source>
        <dbReference type="ARBA" id="ARBA00022690"/>
    </source>
</evidence>
<dbReference type="EMBL" id="UYYF01004782">
    <property type="protein sequence ID" value="VDN06991.1"/>
    <property type="molecule type" value="Genomic_DNA"/>
</dbReference>
<proteinExistence type="predicted"/>
<evidence type="ECO:0000313" key="8">
    <source>
        <dbReference type="WBParaSite" id="TCLT_0000937501-mRNA-1"/>
    </source>
</evidence>
<dbReference type="Pfam" id="PF01826">
    <property type="entry name" value="TIL"/>
    <property type="match status" value="2"/>
</dbReference>
<organism evidence="8">
    <name type="scientific">Thelazia callipaeda</name>
    <name type="common">Oriental eyeworm</name>
    <name type="synonym">Parasitic nematode</name>
    <dbReference type="NCBI Taxonomy" id="103827"/>
    <lineage>
        <taxon>Eukaryota</taxon>
        <taxon>Metazoa</taxon>
        <taxon>Ecdysozoa</taxon>
        <taxon>Nematoda</taxon>
        <taxon>Chromadorea</taxon>
        <taxon>Rhabditida</taxon>
        <taxon>Spirurina</taxon>
        <taxon>Spiruromorpha</taxon>
        <taxon>Thelazioidea</taxon>
        <taxon>Thelaziidae</taxon>
        <taxon>Thelazia</taxon>
    </lineage>
</organism>
<dbReference type="OrthoDB" id="671595at2759"/>
<dbReference type="Gene3D" id="2.10.25.10">
    <property type="entry name" value="Laminin"/>
    <property type="match status" value="2"/>
</dbReference>
<feature type="compositionally biased region" description="Basic and acidic residues" evidence="4">
    <location>
        <begin position="61"/>
        <end position="78"/>
    </location>
</feature>
<evidence type="ECO:0000256" key="2">
    <source>
        <dbReference type="ARBA" id="ARBA00022900"/>
    </source>
</evidence>
<dbReference type="Proteomes" id="UP000276776">
    <property type="component" value="Unassembled WGS sequence"/>
</dbReference>
<evidence type="ECO:0000259" key="5">
    <source>
        <dbReference type="Pfam" id="PF01826"/>
    </source>
</evidence>
<evidence type="ECO:0000256" key="4">
    <source>
        <dbReference type="SAM" id="MobiDB-lite"/>
    </source>
</evidence>
<feature type="region of interest" description="Disordered" evidence="4">
    <location>
        <begin position="1"/>
        <end position="27"/>
    </location>
</feature>
<dbReference type="CDD" id="cd19941">
    <property type="entry name" value="TIL"/>
    <property type="match status" value="2"/>
</dbReference>
<reference evidence="8" key="1">
    <citation type="submission" date="2017-02" db="UniProtKB">
        <authorList>
            <consortium name="WormBaseParasite"/>
        </authorList>
    </citation>
    <scope>IDENTIFICATION</scope>
</reference>
<dbReference type="InterPro" id="IPR051368">
    <property type="entry name" value="SerProtInhib-TIL_Domain"/>
</dbReference>